<reference evidence="2 3" key="1">
    <citation type="journal article" date="2023" name="bioRxiv">
        <title>Conserved and derived expression patterns and positive selection on dental genes reveal complex evolutionary context of ever-growing rodent molars.</title>
        <authorList>
            <person name="Calamari Z.T."/>
            <person name="Song A."/>
            <person name="Cohen E."/>
            <person name="Akter M."/>
            <person name="Roy R.D."/>
            <person name="Hallikas O."/>
            <person name="Christensen M.M."/>
            <person name="Li P."/>
            <person name="Marangoni P."/>
            <person name="Jernvall J."/>
            <person name="Klein O.D."/>
        </authorList>
    </citation>
    <scope>NUCLEOTIDE SEQUENCE [LARGE SCALE GENOMIC DNA]</scope>
    <source>
        <strain evidence="2">V071</strain>
    </source>
</reference>
<dbReference type="Proteomes" id="UP001488838">
    <property type="component" value="Unassembled WGS sequence"/>
</dbReference>
<comment type="caution">
    <text evidence="2">The sequence shown here is derived from an EMBL/GenBank/DDBJ whole genome shotgun (WGS) entry which is preliminary data.</text>
</comment>
<protein>
    <submittedName>
        <fullName evidence="2">Uncharacterized protein</fullName>
    </submittedName>
</protein>
<feature type="region of interest" description="Disordered" evidence="1">
    <location>
        <begin position="24"/>
        <end position="66"/>
    </location>
</feature>
<proteinExistence type="predicted"/>
<gene>
    <name evidence="2" type="ORF">U0070_008363</name>
</gene>
<dbReference type="EMBL" id="JBBHLL010000082">
    <property type="protein sequence ID" value="KAK7819235.1"/>
    <property type="molecule type" value="Genomic_DNA"/>
</dbReference>
<keyword evidence="3" id="KW-1185">Reference proteome</keyword>
<organism evidence="2 3">
    <name type="scientific">Myodes glareolus</name>
    <name type="common">Bank vole</name>
    <name type="synonym">Clethrionomys glareolus</name>
    <dbReference type="NCBI Taxonomy" id="447135"/>
    <lineage>
        <taxon>Eukaryota</taxon>
        <taxon>Metazoa</taxon>
        <taxon>Chordata</taxon>
        <taxon>Craniata</taxon>
        <taxon>Vertebrata</taxon>
        <taxon>Euteleostomi</taxon>
        <taxon>Mammalia</taxon>
        <taxon>Eutheria</taxon>
        <taxon>Euarchontoglires</taxon>
        <taxon>Glires</taxon>
        <taxon>Rodentia</taxon>
        <taxon>Myomorpha</taxon>
        <taxon>Muroidea</taxon>
        <taxon>Cricetidae</taxon>
        <taxon>Arvicolinae</taxon>
        <taxon>Myodes</taxon>
    </lineage>
</organism>
<evidence type="ECO:0000256" key="1">
    <source>
        <dbReference type="SAM" id="MobiDB-lite"/>
    </source>
</evidence>
<sequence length="122" mass="12723">MSGTVYSSRRTCELLLPPSTWSAQKHTLQCPRSSDGSAGRGGGCYRKAKRPSTKRGVGYGWMGTSDASEDTEVPLGTILTCPSHPAALGGVGLTGGGAPGVKPWMAATRARTGPNRELCKQM</sequence>
<name>A0AAW0IXY7_MYOGA</name>
<dbReference type="AlphaFoldDB" id="A0AAW0IXY7"/>
<accession>A0AAW0IXY7</accession>
<evidence type="ECO:0000313" key="2">
    <source>
        <dbReference type="EMBL" id="KAK7819235.1"/>
    </source>
</evidence>
<evidence type="ECO:0000313" key="3">
    <source>
        <dbReference type="Proteomes" id="UP001488838"/>
    </source>
</evidence>